<comment type="caution">
    <text evidence="4">The sequence shown here is derived from an EMBL/GenBank/DDBJ whole genome shotgun (WGS) entry which is preliminary data.</text>
</comment>
<keyword evidence="2" id="KW-0560">Oxidoreductase</keyword>
<evidence type="ECO:0000256" key="2">
    <source>
        <dbReference type="ARBA" id="ARBA00023002"/>
    </source>
</evidence>
<dbReference type="SUPFAM" id="SSF51735">
    <property type="entry name" value="NAD(P)-binding Rossmann-fold domains"/>
    <property type="match status" value="1"/>
</dbReference>
<evidence type="ECO:0000256" key="1">
    <source>
        <dbReference type="ARBA" id="ARBA00006484"/>
    </source>
</evidence>
<evidence type="ECO:0000256" key="3">
    <source>
        <dbReference type="SAM" id="MobiDB-lite"/>
    </source>
</evidence>
<protein>
    <submittedName>
        <fullName evidence="4">SDR family NAD(P)-dependent oxidoreductase</fullName>
    </submittedName>
</protein>
<proteinExistence type="inferred from homology"/>
<dbReference type="RefSeq" id="WP_139038673.1">
    <property type="nucleotide sequence ID" value="NZ_VDDA01000016.1"/>
</dbReference>
<dbReference type="CDD" id="cd05233">
    <property type="entry name" value="SDR_c"/>
    <property type="match status" value="1"/>
</dbReference>
<accession>A0A5C4LBA6</accession>
<dbReference type="Proteomes" id="UP000305267">
    <property type="component" value="Unassembled WGS sequence"/>
</dbReference>
<name>A0A5C4LBA6_9HYPH</name>
<keyword evidence="5" id="KW-1185">Reference proteome</keyword>
<dbReference type="Gene3D" id="3.40.50.720">
    <property type="entry name" value="NAD(P)-binding Rossmann-like Domain"/>
    <property type="match status" value="1"/>
</dbReference>
<organism evidence="4 5">
    <name type="scientific">Methylobacterium terricola</name>
    <dbReference type="NCBI Taxonomy" id="2583531"/>
    <lineage>
        <taxon>Bacteria</taxon>
        <taxon>Pseudomonadati</taxon>
        <taxon>Pseudomonadota</taxon>
        <taxon>Alphaproteobacteria</taxon>
        <taxon>Hyphomicrobiales</taxon>
        <taxon>Methylobacteriaceae</taxon>
        <taxon>Methylobacterium</taxon>
    </lineage>
</organism>
<dbReference type="EMBL" id="VDDA01000016">
    <property type="protein sequence ID" value="TNC09668.1"/>
    <property type="molecule type" value="Genomic_DNA"/>
</dbReference>
<evidence type="ECO:0000313" key="4">
    <source>
        <dbReference type="EMBL" id="TNC09668.1"/>
    </source>
</evidence>
<dbReference type="OrthoDB" id="4690547at2"/>
<gene>
    <name evidence="4" type="ORF">FF100_26060</name>
</gene>
<dbReference type="InterPro" id="IPR036291">
    <property type="entry name" value="NAD(P)-bd_dom_sf"/>
</dbReference>
<dbReference type="InterPro" id="IPR002347">
    <property type="entry name" value="SDR_fam"/>
</dbReference>
<dbReference type="Pfam" id="PF00106">
    <property type="entry name" value="adh_short"/>
    <property type="match status" value="1"/>
</dbReference>
<reference evidence="4 5" key="1">
    <citation type="submission" date="2019-06" db="EMBL/GenBank/DDBJ databases">
        <title>Genome of Methylobacterium sp. 17Sr1-39.</title>
        <authorList>
            <person name="Seo T."/>
        </authorList>
    </citation>
    <scope>NUCLEOTIDE SEQUENCE [LARGE SCALE GENOMIC DNA]</scope>
    <source>
        <strain evidence="4 5">17Sr1-39</strain>
    </source>
</reference>
<feature type="region of interest" description="Disordered" evidence="3">
    <location>
        <begin position="285"/>
        <end position="310"/>
    </location>
</feature>
<dbReference type="GO" id="GO:0050664">
    <property type="term" value="F:oxidoreductase activity, acting on NAD(P)H, oxygen as acceptor"/>
    <property type="evidence" value="ECO:0007669"/>
    <property type="project" value="TreeGrafter"/>
</dbReference>
<feature type="compositionally biased region" description="Low complexity" evidence="3">
    <location>
        <begin position="301"/>
        <end position="310"/>
    </location>
</feature>
<dbReference type="PRINTS" id="PR00081">
    <property type="entry name" value="GDHRDH"/>
</dbReference>
<evidence type="ECO:0000313" key="5">
    <source>
        <dbReference type="Proteomes" id="UP000305267"/>
    </source>
</evidence>
<dbReference type="PANTHER" id="PTHR43008:SF7">
    <property type="entry name" value="SHORT CHAIN DEHYDROGENASE_REDUCTASE (AFU_ORTHOLOGUE AFUA_2G00830)"/>
    <property type="match status" value="1"/>
</dbReference>
<dbReference type="AlphaFoldDB" id="A0A5C4LBA6"/>
<comment type="similarity">
    <text evidence="1">Belongs to the short-chain dehydrogenases/reductases (SDR) family.</text>
</comment>
<dbReference type="PANTHER" id="PTHR43008">
    <property type="entry name" value="BENZIL REDUCTASE"/>
    <property type="match status" value="1"/>
</dbReference>
<sequence length="310" mass="32133">MTHHPALAKGRVAVVTGAASGIGLAAARAFAQAGMRVVLADLPGEALTQAGRLVAGVAQGGEADVRAVPTDVTKPEALEALRREAASLGEVSLLMANAGIEAGGRFFSDATTWHRILDTNLWGVINAVQAFVPTMIAAGRPGAVIVTGSKQGITTPPGNAPYNVSKAGVKVTTEALAHELREAGSPVTAHLLIPGFVYTGLTRARGVTEKPAGAWTPEQTVDFLLEKMAAGDFYILCPDNETTREMDEKRMRWSSDDVVRNRPALSRWHPGHKAAFAAHMEAPLSGGSTGAGKDGADAGVKEAAATPASF</sequence>